<comment type="caution">
    <text evidence="2">The sequence shown here is derived from an EMBL/GenBank/DDBJ whole genome shotgun (WGS) entry which is preliminary data.</text>
</comment>
<accession>A0A9P6KEJ4</accession>
<feature type="region of interest" description="Disordered" evidence="1">
    <location>
        <begin position="1"/>
        <end position="119"/>
    </location>
</feature>
<evidence type="ECO:0000256" key="1">
    <source>
        <dbReference type="SAM" id="MobiDB-lite"/>
    </source>
</evidence>
<dbReference type="EMBL" id="JAABOA010001319">
    <property type="protein sequence ID" value="KAF9581802.1"/>
    <property type="molecule type" value="Genomic_DNA"/>
</dbReference>
<proteinExistence type="predicted"/>
<dbReference type="AlphaFoldDB" id="A0A9P6KEJ4"/>
<dbReference type="OrthoDB" id="426882at2759"/>
<organism evidence="2 3">
    <name type="scientific">Lunasporangiospora selenospora</name>
    <dbReference type="NCBI Taxonomy" id="979761"/>
    <lineage>
        <taxon>Eukaryota</taxon>
        <taxon>Fungi</taxon>
        <taxon>Fungi incertae sedis</taxon>
        <taxon>Mucoromycota</taxon>
        <taxon>Mortierellomycotina</taxon>
        <taxon>Mortierellomycetes</taxon>
        <taxon>Mortierellales</taxon>
        <taxon>Mortierellaceae</taxon>
        <taxon>Lunasporangiospora</taxon>
    </lineage>
</organism>
<evidence type="ECO:0000313" key="3">
    <source>
        <dbReference type="Proteomes" id="UP000780801"/>
    </source>
</evidence>
<gene>
    <name evidence="2" type="ORF">BGW38_001055</name>
</gene>
<keyword evidence="3" id="KW-1185">Reference proteome</keyword>
<reference evidence="2" key="1">
    <citation type="journal article" date="2020" name="Fungal Divers.">
        <title>Resolving the Mortierellaceae phylogeny through synthesis of multi-gene phylogenetics and phylogenomics.</title>
        <authorList>
            <person name="Vandepol N."/>
            <person name="Liber J."/>
            <person name="Desiro A."/>
            <person name="Na H."/>
            <person name="Kennedy M."/>
            <person name="Barry K."/>
            <person name="Grigoriev I.V."/>
            <person name="Miller A.N."/>
            <person name="O'Donnell K."/>
            <person name="Stajich J.E."/>
            <person name="Bonito G."/>
        </authorList>
    </citation>
    <scope>NUCLEOTIDE SEQUENCE</scope>
    <source>
        <strain evidence="2">KOD1015</strain>
    </source>
</reference>
<evidence type="ECO:0000313" key="2">
    <source>
        <dbReference type="EMBL" id="KAF9581802.1"/>
    </source>
</evidence>
<protein>
    <submittedName>
        <fullName evidence="2">Uncharacterized protein</fullName>
    </submittedName>
</protein>
<feature type="compositionally biased region" description="Polar residues" evidence="1">
    <location>
        <begin position="54"/>
        <end position="73"/>
    </location>
</feature>
<sequence>MSESSLRPHSKDAAPTLAPLEPVASSASPASQAQSTAAETTTTPVSTSETVPAASQSGPASVENLTETLSNLVVSKDSDPSKPESSASTTTTNSSQPKKDVPGATEVEEELSPEEAKLRAMGLKSTHRPGFYIHLDAPKRLRIQTKSKTYDLDRYCPHARADMLKWASACSIETCV</sequence>
<name>A0A9P6KEJ4_9FUNG</name>
<feature type="compositionally biased region" description="Low complexity" evidence="1">
    <location>
        <begin position="83"/>
        <end position="95"/>
    </location>
</feature>
<feature type="compositionally biased region" description="Low complexity" evidence="1">
    <location>
        <begin position="21"/>
        <end position="53"/>
    </location>
</feature>
<dbReference type="Proteomes" id="UP000780801">
    <property type="component" value="Unassembled WGS sequence"/>
</dbReference>